<comment type="caution">
    <text evidence="2">The sequence shown here is derived from an EMBL/GenBank/DDBJ whole genome shotgun (WGS) entry which is preliminary data.</text>
</comment>
<evidence type="ECO:0000313" key="3">
    <source>
        <dbReference type="Proteomes" id="UP001152649"/>
    </source>
</evidence>
<accession>A0A9W4NXE5</accession>
<dbReference type="Proteomes" id="UP001152649">
    <property type="component" value="Unassembled WGS sequence"/>
</dbReference>
<protein>
    <submittedName>
        <fullName evidence="2">Uncharacterized protein</fullName>
    </submittedName>
</protein>
<keyword evidence="3" id="KW-1185">Reference proteome</keyword>
<dbReference type="OrthoDB" id="4257014at2759"/>
<keyword evidence="1" id="KW-0732">Signal</keyword>
<sequence length="107" mass="11029">MKFFLRDAAIFAVLAAGASAAGSGLFAASGVELEAYKRSDGGLTYGEPARGLEQRDTAACTECVGHHGKCTIGEGNCYAPDSCGFCGDCGADQARCQDPKTEGCQCY</sequence>
<evidence type="ECO:0000256" key="1">
    <source>
        <dbReference type="SAM" id="SignalP"/>
    </source>
</evidence>
<dbReference type="EMBL" id="CAJVPG010000455">
    <property type="protein sequence ID" value="CAG8427395.1"/>
    <property type="molecule type" value="Genomic_DNA"/>
</dbReference>
<reference evidence="2" key="1">
    <citation type="submission" date="2021-07" db="EMBL/GenBank/DDBJ databases">
        <authorList>
            <person name="Branca A.L. A."/>
        </authorList>
    </citation>
    <scope>NUCLEOTIDE SEQUENCE</scope>
</reference>
<proteinExistence type="predicted"/>
<feature type="chain" id="PRO_5040938876" evidence="1">
    <location>
        <begin position="21"/>
        <end position="107"/>
    </location>
</feature>
<feature type="signal peptide" evidence="1">
    <location>
        <begin position="1"/>
        <end position="20"/>
    </location>
</feature>
<gene>
    <name evidence="2" type="ORF">PSALAMII_LOCUS10593</name>
</gene>
<dbReference type="AlphaFoldDB" id="A0A9W4NXE5"/>
<evidence type="ECO:0000313" key="2">
    <source>
        <dbReference type="EMBL" id="CAG8427395.1"/>
    </source>
</evidence>
<name>A0A9W4NXE5_9EURO</name>
<organism evidence="2 3">
    <name type="scientific">Penicillium salamii</name>
    <dbReference type="NCBI Taxonomy" id="1612424"/>
    <lineage>
        <taxon>Eukaryota</taxon>
        <taxon>Fungi</taxon>
        <taxon>Dikarya</taxon>
        <taxon>Ascomycota</taxon>
        <taxon>Pezizomycotina</taxon>
        <taxon>Eurotiomycetes</taxon>
        <taxon>Eurotiomycetidae</taxon>
        <taxon>Eurotiales</taxon>
        <taxon>Aspergillaceae</taxon>
        <taxon>Penicillium</taxon>
    </lineage>
</organism>